<keyword evidence="9" id="KW-0460">Magnesium</keyword>
<evidence type="ECO:0000256" key="13">
    <source>
        <dbReference type="ARBA" id="ARBA00023125"/>
    </source>
</evidence>
<evidence type="ECO:0000256" key="12">
    <source>
        <dbReference type="ARBA" id="ARBA00022932"/>
    </source>
</evidence>
<dbReference type="Pfam" id="PF17919">
    <property type="entry name" value="RT_RNaseH_2"/>
    <property type="match status" value="1"/>
</dbReference>
<gene>
    <name evidence="20" type="ORF">MP_TR20331_c0_g1_i1_g.57990</name>
</gene>
<keyword evidence="14" id="KW-0233">DNA recombination</keyword>
<dbReference type="EMBL" id="GEVM01007328">
    <property type="protein sequence ID" value="JAU98610.1"/>
    <property type="molecule type" value="Transcribed_RNA"/>
</dbReference>
<dbReference type="Pfam" id="PF03732">
    <property type="entry name" value="Retrotrans_gag"/>
    <property type="match status" value="1"/>
</dbReference>
<keyword evidence="5" id="KW-0479">Metal-binding</keyword>
<keyword evidence="1" id="KW-0645">Protease</keyword>
<dbReference type="Gene3D" id="1.10.340.70">
    <property type="match status" value="1"/>
</dbReference>
<feature type="domain" description="Integrase catalytic" evidence="19">
    <location>
        <begin position="1200"/>
        <end position="1364"/>
    </location>
</feature>
<evidence type="ECO:0000259" key="19">
    <source>
        <dbReference type="PROSITE" id="PS50994"/>
    </source>
</evidence>
<dbReference type="InterPro" id="IPR000953">
    <property type="entry name" value="Chromo/chromo_shadow_dom"/>
</dbReference>
<evidence type="ECO:0000256" key="2">
    <source>
        <dbReference type="ARBA" id="ARBA00022679"/>
    </source>
</evidence>
<dbReference type="FunFam" id="3.30.420.10:FF:000219">
    <property type="entry name" value="Putative retroelement"/>
    <property type="match status" value="1"/>
</dbReference>
<dbReference type="InterPro" id="IPR043128">
    <property type="entry name" value="Rev_trsase/Diguanyl_cyclase"/>
</dbReference>
<evidence type="ECO:0000256" key="3">
    <source>
        <dbReference type="ARBA" id="ARBA00022695"/>
    </source>
</evidence>
<dbReference type="GO" id="GO:0003677">
    <property type="term" value="F:DNA binding"/>
    <property type="evidence" value="ECO:0007669"/>
    <property type="project" value="UniProtKB-KW"/>
</dbReference>
<dbReference type="GO" id="GO:0004190">
    <property type="term" value="F:aspartic-type endopeptidase activity"/>
    <property type="evidence" value="ECO:0007669"/>
    <property type="project" value="UniProtKB-KW"/>
</dbReference>
<dbReference type="InterPro" id="IPR056924">
    <property type="entry name" value="SH3_Tf2-1"/>
</dbReference>
<dbReference type="InterPro" id="IPR001584">
    <property type="entry name" value="Integrase_cat-core"/>
</dbReference>
<dbReference type="GO" id="GO:0006310">
    <property type="term" value="P:DNA recombination"/>
    <property type="evidence" value="ECO:0007669"/>
    <property type="project" value="UniProtKB-KW"/>
</dbReference>
<dbReference type="SUPFAM" id="SSF53098">
    <property type="entry name" value="Ribonuclease H-like"/>
    <property type="match status" value="1"/>
</dbReference>
<dbReference type="InterPro" id="IPR036397">
    <property type="entry name" value="RNaseH_sf"/>
</dbReference>
<dbReference type="CDD" id="cd00303">
    <property type="entry name" value="retropepsin_like"/>
    <property type="match status" value="1"/>
</dbReference>
<dbReference type="SUPFAM" id="SSF54160">
    <property type="entry name" value="Chromo domain-like"/>
    <property type="match status" value="1"/>
</dbReference>
<keyword evidence="10" id="KW-0229">DNA integration</keyword>
<dbReference type="Pfam" id="PF24626">
    <property type="entry name" value="SH3_Tf2-1"/>
    <property type="match status" value="1"/>
</dbReference>
<dbReference type="SUPFAM" id="SSF50630">
    <property type="entry name" value="Acid proteases"/>
    <property type="match status" value="1"/>
</dbReference>
<dbReference type="PROSITE" id="PS50994">
    <property type="entry name" value="INTEGRASE"/>
    <property type="match status" value="1"/>
</dbReference>
<dbReference type="Pfam" id="PF00078">
    <property type="entry name" value="RVT_1"/>
    <property type="match status" value="1"/>
</dbReference>
<reference evidence="20" key="1">
    <citation type="submission" date="2016-07" db="EMBL/GenBank/DDBJ databases">
        <title>De novo transcriptome assembly of four accessions of the metal hyperaccumulator plant Noccaea caerulescens.</title>
        <authorList>
            <person name="Blande D."/>
            <person name="Halimaa P."/>
            <person name="Tervahauta A.I."/>
            <person name="Aarts M.G."/>
            <person name="Karenlampi S.O."/>
        </authorList>
    </citation>
    <scope>NUCLEOTIDE SEQUENCE</scope>
</reference>
<evidence type="ECO:0000313" key="20">
    <source>
        <dbReference type="EMBL" id="JAU98610.1"/>
    </source>
</evidence>
<keyword evidence="4" id="KW-0540">Nuclease</keyword>
<dbReference type="InterPro" id="IPR016197">
    <property type="entry name" value="Chromo-like_dom_sf"/>
</dbReference>
<dbReference type="SUPFAM" id="SSF56672">
    <property type="entry name" value="DNA/RNA polymerases"/>
    <property type="match status" value="1"/>
</dbReference>
<keyword evidence="13" id="KW-0238">DNA-binding</keyword>
<evidence type="ECO:0000256" key="1">
    <source>
        <dbReference type="ARBA" id="ARBA00022670"/>
    </source>
</evidence>
<evidence type="ECO:0000256" key="8">
    <source>
        <dbReference type="ARBA" id="ARBA00022801"/>
    </source>
</evidence>
<dbReference type="Pfam" id="PF17921">
    <property type="entry name" value="Integrase_H2C2"/>
    <property type="match status" value="1"/>
</dbReference>
<feature type="domain" description="Reverse transcriptase" evidence="18">
    <location>
        <begin position="677"/>
        <end position="856"/>
    </location>
</feature>
<dbReference type="InterPro" id="IPR021109">
    <property type="entry name" value="Peptidase_aspartic_dom_sf"/>
</dbReference>
<dbReference type="CDD" id="cd09274">
    <property type="entry name" value="RNase_HI_RT_Ty3"/>
    <property type="match status" value="1"/>
</dbReference>
<dbReference type="GO" id="GO:0003887">
    <property type="term" value="F:DNA-directed DNA polymerase activity"/>
    <property type="evidence" value="ECO:0007669"/>
    <property type="project" value="UniProtKB-KW"/>
</dbReference>
<keyword evidence="7" id="KW-0255">Endonuclease</keyword>
<dbReference type="GO" id="GO:0004519">
    <property type="term" value="F:endonuclease activity"/>
    <property type="evidence" value="ECO:0007669"/>
    <property type="project" value="UniProtKB-KW"/>
</dbReference>
<keyword evidence="11" id="KW-0695">RNA-directed DNA polymerase</keyword>
<dbReference type="GO" id="GO:0015074">
    <property type="term" value="P:DNA integration"/>
    <property type="evidence" value="ECO:0007669"/>
    <property type="project" value="UniProtKB-KW"/>
</dbReference>
<name>A0A1J3K1S8_NOCCA</name>
<dbReference type="Gene3D" id="3.10.20.370">
    <property type="match status" value="1"/>
</dbReference>
<dbReference type="Gene3D" id="3.30.70.270">
    <property type="match status" value="2"/>
</dbReference>
<sequence length="1611" mass="183296">MAMANRNTSPAHSEYGDYEGISPLQQQMESVQSQLKALSEFRDQTDSTLQSLTSLILKIDKKMDSKFDAIEAHLFTNRGPNTDIPGTSRNPTQHRQQSRSPIPIQVSPTNLESNRDDSSLGYRAGNLNLTNRDSLLKKIEMPMFTGKQPCIWLIEVERFFHIGRYTDAEKLELVSLSLEGRVRQWYYWELQRKGFRDWTEFKNKLILRFSESIEETPGKRLFRITQRGTVEDYISEFEELSSLVPQVDDESLVDIFYNGLSTAMQEVIRMKEPRGLEQHIAAVLRMESSAFCRVVSTNSAITHQSQSSASSGRGVTTTHNTQRTTGSQIQRSGAFSSNSQNAPASTATQNSINKENNYTNKQSIRPRQKYSDAELSQMRKDGICFHCGDKWSRTHISICPKRELRILTVVNGLEMEVLGEYDEMSTEQDQLEGVQELRTLSLNSFMGLHSPKTTKMYGKIGKFQLIFMLDSGASHNFISPEVVQKLQLNVSEERSLDVLLGNGITVKGTGVCHAVTFSLSQTNFTSDFISLELGFVDVILDIQWLETLGKCEVDWKEQILSFDYNNKRVTLVGDQSIHYTKFSFKSLSPALPIDAKGREAPLVLSSPTSEIRAVPLPITELLEQFPDVFAVPIGLPPIRGHEHAIHLKPGVSTISVRPYRYPHASKIVMEKMVDEMLAAGIIRTSISPFSSPVLLVPKKDGTWRFCVDYRALNKATVPDSFPIPVIDQLLDELNGAAIFSKLDLRSGYHQIRMSEADIPKTAFRTVEGHYEFLVMPFGLTNAPATFQALMNKIFKPFLRDFVLVFFDDVLVYSKNTHDHVGHLRAVLEVFREQQLFANMKKCVFGLPQVEYLGHIISETGVATDAAKTEAMHRWPTPTTVKQLRGFLGLTGYYRRFIRNYGLIARPLTTLLKKDLFQWSPDAQQSFDRLKQAMVSAPVLALPDFNKTFVVESDASGFGIGAVLMQELRPIAFYSHGLTPREQLKPAYERELMAVVLAVQKWKHYLLGRRFVVRTDQRSLKFLLEQKEVNMEYQNWLTKLLGYEFEILYKPGCENKAADGLSRIEAPHPALSSSSLFALTIPAVVQLQDLYKEIDSDSKIQALILSVSSATETNKHYTVKDGKLWYKRRLVIPGTSAFIPLILFECHDGQLGGHSGVLKTTKRIQAMFQWEGLHKMVQKYVSECEVCQTHKYSTLSPAGLLQPLPIPERIWDDLSMDFIEGLPSSQGVNVIMVVVDRLSKYAHFLSLKHPFSALDVAQKFLHEVVRLHGFPKTIVSDRDRIFLSHFWKDLFRQAGTKLKYSTAFHPQTDGQTEVLNRCLETYLRCFASGHPRTWSKFLSWAELWYNTTFHTSLKASPFQVVYGREPPSLVRYECGSTANYELEEQLKERDEMLRQIRIHLARAQDIMRSSANKHRRDVEFVVGDHVYLKLKPYRQHSVVKRFWQKLAAKYFGPFEILERIGKVAYRLNLPPESRIHPVFHVSQLKAVVGKGYHLQTTPLSCSDIEDTVLEPGDVLATRYAANGDIEYLVKWIGHSDLDNSWISAKEFTHQFPHYKLEGKLLLNGGSIDRLYHTYYRKKKKPVENEGAEVSVIASKGAEMTDELDHSTAELDI</sequence>
<accession>A0A1J3K1S8</accession>
<dbReference type="InterPro" id="IPR000477">
    <property type="entry name" value="RT_dom"/>
</dbReference>
<dbReference type="Gene3D" id="2.40.50.40">
    <property type="match status" value="1"/>
</dbReference>
<evidence type="ECO:0000256" key="15">
    <source>
        <dbReference type="ARBA" id="ARBA00023268"/>
    </source>
</evidence>
<evidence type="ECO:0000256" key="16">
    <source>
        <dbReference type="SAM" id="MobiDB-lite"/>
    </source>
</evidence>
<evidence type="ECO:0000256" key="11">
    <source>
        <dbReference type="ARBA" id="ARBA00022918"/>
    </source>
</evidence>
<evidence type="ECO:0000256" key="6">
    <source>
        <dbReference type="ARBA" id="ARBA00022750"/>
    </source>
</evidence>
<dbReference type="Gene3D" id="2.40.70.10">
    <property type="entry name" value="Acid Proteases"/>
    <property type="match status" value="1"/>
</dbReference>
<dbReference type="FunFam" id="3.30.70.270:FF:000020">
    <property type="entry name" value="Transposon Tf2-6 polyprotein-like Protein"/>
    <property type="match status" value="1"/>
</dbReference>
<dbReference type="GO" id="GO:0003964">
    <property type="term" value="F:RNA-directed DNA polymerase activity"/>
    <property type="evidence" value="ECO:0007669"/>
    <property type="project" value="UniProtKB-KW"/>
</dbReference>
<dbReference type="Gene3D" id="3.30.420.10">
    <property type="entry name" value="Ribonuclease H-like superfamily/Ribonuclease H"/>
    <property type="match status" value="1"/>
</dbReference>
<feature type="region of interest" description="Disordered" evidence="16">
    <location>
        <begin position="76"/>
        <end position="123"/>
    </location>
</feature>
<dbReference type="InterPro" id="IPR012337">
    <property type="entry name" value="RNaseH-like_sf"/>
</dbReference>
<keyword evidence="15" id="KW-0511">Multifunctional enzyme</keyword>
<protein>
    <submittedName>
        <fullName evidence="20">Transposon Tf2-9 polyprotein</fullName>
    </submittedName>
</protein>
<dbReference type="PANTHER" id="PTHR37984">
    <property type="entry name" value="PROTEIN CBG26694"/>
    <property type="match status" value="1"/>
</dbReference>
<evidence type="ECO:0000256" key="14">
    <source>
        <dbReference type="ARBA" id="ARBA00023172"/>
    </source>
</evidence>
<dbReference type="Pfam" id="PF08284">
    <property type="entry name" value="RVP_2"/>
    <property type="match status" value="1"/>
</dbReference>
<feature type="region of interest" description="Disordered" evidence="16">
    <location>
        <begin position="302"/>
        <end position="372"/>
    </location>
</feature>
<feature type="compositionally biased region" description="Polar residues" evidence="16">
    <location>
        <begin position="302"/>
        <end position="365"/>
    </location>
</feature>
<dbReference type="Gene3D" id="3.10.10.10">
    <property type="entry name" value="HIV Type 1 Reverse Transcriptase, subunit A, domain 1"/>
    <property type="match status" value="1"/>
</dbReference>
<keyword evidence="6" id="KW-0064">Aspartyl protease</keyword>
<dbReference type="GO" id="GO:0006508">
    <property type="term" value="P:proteolysis"/>
    <property type="evidence" value="ECO:0007669"/>
    <property type="project" value="UniProtKB-KW"/>
</dbReference>
<feature type="domain" description="Chromo" evidence="17">
    <location>
        <begin position="1508"/>
        <end position="1540"/>
    </location>
</feature>
<evidence type="ECO:0000256" key="10">
    <source>
        <dbReference type="ARBA" id="ARBA00022908"/>
    </source>
</evidence>
<proteinExistence type="predicted"/>
<dbReference type="PANTHER" id="PTHR37984:SF5">
    <property type="entry name" value="PROTEIN NYNRIN-LIKE"/>
    <property type="match status" value="1"/>
</dbReference>
<keyword evidence="12" id="KW-0239">DNA-directed DNA polymerase</keyword>
<organism evidence="20">
    <name type="scientific">Noccaea caerulescens</name>
    <name type="common">Alpine penny-cress</name>
    <name type="synonym">Thlaspi caerulescens</name>
    <dbReference type="NCBI Taxonomy" id="107243"/>
    <lineage>
        <taxon>Eukaryota</taxon>
        <taxon>Viridiplantae</taxon>
        <taxon>Streptophyta</taxon>
        <taxon>Embryophyta</taxon>
        <taxon>Tracheophyta</taxon>
        <taxon>Spermatophyta</taxon>
        <taxon>Magnoliopsida</taxon>
        <taxon>eudicotyledons</taxon>
        <taxon>Gunneridae</taxon>
        <taxon>Pentapetalae</taxon>
        <taxon>rosids</taxon>
        <taxon>malvids</taxon>
        <taxon>Brassicales</taxon>
        <taxon>Brassicaceae</taxon>
        <taxon>Coluteocarpeae</taxon>
        <taxon>Noccaea</taxon>
    </lineage>
</organism>
<dbReference type="CDD" id="cd01647">
    <property type="entry name" value="RT_LTR"/>
    <property type="match status" value="1"/>
</dbReference>
<dbReference type="FunFam" id="3.10.10.10:FF:000007">
    <property type="entry name" value="Retrovirus-related Pol polyprotein from transposon 17.6-like Protein"/>
    <property type="match status" value="1"/>
</dbReference>
<feature type="compositionally biased region" description="Polar residues" evidence="16">
    <location>
        <begin position="78"/>
        <end position="112"/>
    </location>
</feature>
<dbReference type="InterPro" id="IPR041588">
    <property type="entry name" value="Integrase_H2C2"/>
</dbReference>
<keyword evidence="8" id="KW-0378">Hydrolase</keyword>
<evidence type="ECO:0000259" key="17">
    <source>
        <dbReference type="PROSITE" id="PS50013"/>
    </source>
</evidence>
<evidence type="ECO:0000256" key="4">
    <source>
        <dbReference type="ARBA" id="ARBA00022722"/>
    </source>
</evidence>
<evidence type="ECO:0000256" key="5">
    <source>
        <dbReference type="ARBA" id="ARBA00022723"/>
    </source>
</evidence>
<keyword evidence="2" id="KW-0808">Transferase</keyword>
<dbReference type="InterPro" id="IPR050951">
    <property type="entry name" value="Retrovirus_Pol_polyprotein"/>
</dbReference>
<dbReference type="GO" id="GO:0046872">
    <property type="term" value="F:metal ion binding"/>
    <property type="evidence" value="ECO:0007669"/>
    <property type="project" value="UniProtKB-KW"/>
</dbReference>
<dbReference type="PROSITE" id="PS50878">
    <property type="entry name" value="RT_POL"/>
    <property type="match status" value="1"/>
</dbReference>
<evidence type="ECO:0000256" key="9">
    <source>
        <dbReference type="ARBA" id="ARBA00022842"/>
    </source>
</evidence>
<dbReference type="PROSITE" id="PS50013">
    <property type="entry name" value="CHROMO_2"/>
    <property type="match status" value="1"/>
</dbReference>
<evidence type="ECO:0000259" key="18">
    <source>
        <dbReference type="PROSITE" id="PS50878"/>
    </source>
</evidence>
<evidence type="ECO:0000256" key="7">
    <source>
        <dbReference type="ARBA" id="ARBA00022759"/>
    </source>
</evidence>
<dbReference type="InterPro" id="IPR005162">
    <property type="entry name" value="Retrotrans_gag_dom"/>
</dbReference>
<dbReference type="InterPro" id="IPR043502">
    <property type="entry name" value="DNA/RNA_pol_sf"/>
</dbReference>
<dbReference type="InterPro" id="IPR041577">
    <property type="entry name" value="RT_RNaseH_2"/>
</dbReference>
<keyword evidence="3" id="KW-0548">Nucleotidyltransferase</keyword>